<dbReference type="Gene3D" id="3.40.980.10">
    <property type="entry name" value="MoaB/Mog-like domain"/>
    <property type="match status" value="1"/>
</dbReference>
<comment type="pathway">
    <text evidence="1">Cofactor biosynthesis; molybdopterin biosynthesis.</text>
</comment>
<dbReference type="SUPFAM" id="SSF63867">
    <property type="entry name" value="MoeA C-terminal domain-like"/>
    <property type="match status" value="1"/>
</dbReference>
<dbReference type="Pfam" id="PF12727">
    <property type="entry name" value="PBP_like"/>
    <property type="match status" value="1"/>
</dbReference>
<dbReference type="Pfam" id="PF00994">
    <property type="entry name" value="MoCF_biosynth"/>
    <property type="match status" value="1"/>
</dbReference>
<organism evidence="4 5">
    <name type="scientific">Infirmifilum lucidum</name>
    <dbReference type="NCBI Taxonomy" id="2776706"/>
    <lineage>
        <taxon>Archaea</taxon>
        <taxon>Thermoproteota</taxon>
        <taxon>Thermoprotei</taxon>
        <taxon>Thermofilales</taxon>
        <taxon>Thermofilaceae</taxon>
        <taxon>Infirmifilum</taxon>
    </lineage>
</organism>
<dbReference type="SUPFAM" id="SSF63882">
    <property type="entry name" value="MoeA N-terminal region -like"/>
    <property type="match status" value="1"/>
</dbReference>
<dbReference type="NCBIfam" id="NF011068">
    <property type="entry name" value="PRK14498.1"/>
    <property type="match status" value="1"/>
</dbReference>
<name>A0A7L9FHW2_9CREN</name>
<dbReference type="CDD" id="cd00887">
    <property type="entry name" value="MoeA"/>
    <property type="match status" value="1"/>
</dbReference>
<dbReference type="PANTHER" id="PTHR10192:SF19">
    <property type="entry name" value="MOLYBDOPTERIN BIOSYNTHESIS PROTEIN MJ0666-RELATED"/>
    <property type="match status" value="1"/>
</dbReference>
<dbReference type="InterPro" id="IPR024370">
    <property type="entry name" value="PBP_domain"/>
</dbReference>
<dbReference type="KEGG" id="thel:IG193_02485"/>
<sequence>MEGRKIYRNLVPVDEVLRVLESYRRLEPLGEEELPLVEAVGRVLSRNVYSPVDYPPYTRALVDGFAVISADLVGVYEDRPRTLRLVGKIATGETKLLKIDKGETVEVSTGAVVPYPADAVVPVEYTHSSSGQVTFYRSVSHGENVDVAGSDVALGEILAWKGDVVTPLLVSVLAATGVDRVWVYRQVRVGIVPTGNEIRPLGERLEYGQIYDSNSYMVYSFMKLLGARPKIYEKALDDPKMIEEYVHRALEENDVVVTIGGTSAGLEDYTYRALAKLDPGIIIHGVREKPGRPLVVALHRDKIVLGLPGFPMSCLQTVYLYLIPIVSKLQGMRAPPVKTVKAEVALPVRGEPGIRVFVPAVVTSDREVLRAFPLPGHSGRVSSVALFDGFIVVRENEEFKPQGSTAEVMLNPFARQYAVNVIGSHDPLLQDMVKDVIGEAARLVNIGSTGGLQAVKSGIADLAGTHLLDPQTGEYNISYVKAYGIRDAVLVRGFLREQGFVFRRDLGQVDSVWDVVERDLHFVNRNPGSGTRVLIDKMLEEEARKRGMPVDELKTGLRGYTFEVKTHEAVAYLVARGVVDVGVAIRLVAEKYNLGFRSLAWERYDVLVSKKSLKKPEVVALVERIKGLSQADLGSYPGYRVDGETGREIEF</sequence>
<dbReference type="Proteomes" id="UP000594121">
    <property type="component" value="Chromosome"/>
</dbReference>
<dbReference type="InterPro" id="IPR001453">
    <property type="entry name" value="MoaB/Mog_dom"/>
</dbReference>
<reference evidence="4 5" key="1">
    <citation type="submission" date="2020-10" db="EMBL/GenBank/DDBJ databases">
        <title>Thermofilum lucidum 3507LT sp. nov. a novel member of Thermofilaceae family isolated from Chile hot spring, and proposal of description order Thermofilales.</title>
        <authorList>
            <person name="Zayulina K.S."/>
            <person name="Elcheninov A.G."/>
            <person name="Toshchakov S.V."/>
            <person name="Kublanov I.V."/>
        </authorList>
    </citation>
    <scope>NUCLEOTIDE SEQUENCE [LARGE SCALE GENOMIC DNA]</scope>
    <source>
        <strain evidence="4 5">3507LT</strain>
    </source>
</reference>
<dbReference type="UniPathway" id="UPA00344"/>
<dbReference type="InParanoid" id="A0A7L9FHW2"/>
<keyword evidence="5" id="KW-1185">Reference proteome</keyword>
<dbReference type="Gene3D" id="3.90.105.10">
    <property type="entry name" value="Molybdopterin biosynthesis moea protein, domain 2"/>
    <property type="match status" value="1"/>
</dbReference>
<dbReference type="AlphaFoldDB" id="A0A7L9FHW2"/>
<protein>
    <submittedName>
        <fullName evidence="4">Molybdopterin biosynthesis protein</fullName>
    </submittedName>
</protein>
<dbReference type="SMART" id="SM00852">
    <property type="entry name" value="MoCF_biosynth"/>
    <property type="match status" value="1"/>
</dbReference>
<dbReference type="EMBL" id="CP062310">
    <property type="protein sequence ID" value="QOJ79349.1"/>
    <property type="molecule type" value="Genomic_DNA"/>
</dbReference>
<evidence type="ECO:0000256" key="2">
    <source>
        <dbReference type="ARBA" id="ARBA00023150"/>
    </source>
</evidence>
<dbReference type="SUPFAM" id="SSF53850">
    <property type="entry name" value="Periplasmic binding protein-like II"/>
    <property type="match status" value="1"/>
</dbReference>
<dbReference type="FunCoup" id="A0A7L9FHW2">
    <property type="interactions" value="36"/>
</dbReference>
<dbReference type="GO" id="GO:0061599">
    <property type="term" value="F:molybdopterin molybdotransferase activity"/>
    <property type="evidence" value="ECO:0007669"/>
    <property type="project" value="TreeGrafter"/>
</dbReference>
<evidence type="ECO:0000313" key="5">
    <source>
        <dbReference type="Proteomes" id="UP000594121"/>
    </source>
</evidence>
<dbReference type="InterPro" id="IPR005111">
    <property type="entry name" value="MoeA_C_domain_IV"/>
</dbReference>
<dbReference type="Gene3D" id="2.40.340.10">
    <property type="entry name" value="MoeA, C-terminal, domain IV"/>
    <property type="match status" value="1"/>
</dbReference>
<dbReference type="RefSeq" id="WP_192819321.1">
    <property type="nucleotide sequence ID" value="NZ_CP062310.1"/>
</dbReference>
<keyword evidence="2" id="KW-0501">Molybdenum cofactor biosynthesis</keyword>
<dbReference type="GO" id="GO:0006777">
    <property type="term" value="P:Mo-molybdopterin cofactor biosynthetic process"/>
    <property type="evidence" value="ECO:0007669"/>
    <property type="project" value="UniProtKB-KW"/>
</dbReference>
<accession>A0A7L9FHW2</accession>
<dbReference type="InterPro" id="IPR038987">
    <property type="entry name" value="MoeA-like"/>
</dbReference>
<dbReference type="PROSITE" id="PS01079">
    <property type="entry name" value="MOCF_BIOSYNTHESIS_2"/>
    <property type="match status" value="1"/>
</dbReference>
<evidence type="ECO:0000313" key="4">
    <source>
        <dbReference type="EMBL" id="QOJ79349.1"/>
    </source>
</evidence>
<dbReference type="InterPro" id="IPR036688">
    <property type="entry name" value="MoeA_C_domain_IV_sf"/>
</dbReference>
<dbReference type="SUPFAM" id="SSF53218">
    <property type="entry name" value="Molybdenum cofactor biosynthesis proteins"/>
    <property type="match status" value="1"/>
</dbReference>
<dbReference type="Gene3D" id="2.170.190.11">
    <property type="entry name" value="Molybdopterin biosynthesis moea protein, domain 3"/>
    <property type="match status" value="1"/>
</dbReference>
<dbReference type="InterPro" id="IPR036135">
    <property type="entry name" value="MoeA_linker/N_sf"/>
</dbReference>
<evidence type="ECO:0000259" key="3">
    <source>
        <dbReference type="SMART" id="SM00852"/>
    </source>
</evidence>
<dbReference type="GeneID" id="59148727"/>
<dbReference type="PANTHER" id="PTHR10192">
    <property type="entry name" value="MOLYBDOPTERIN BIOSYNTHESIS PROTEIN"/>
    <property type="match status" value="1"/>
</dbReference>
<dbReference type="Pfam" id="PF03453">
    <property type="entry name" value="MoeA_N"/>
    <property type="match status" value="1"/>
</dbReference>
<dbReference type="InterPro" id="IPR005110">
    <property type="entry name" value="MoeA_linker/N"/>
</dbReference>
<dbReference type="GO" id="GO:0005737">
    <property type="term" value="C:cytoplasm"/>
    <property type="evidence" value="ECO:0007669"/>
    <property type="project" value="TreeGrafter"/>
</dbReference>
<evidence type="ECO:0000256" key="1">
    <source>
        <dbReference type="ARBA" id="ARBA00005046"/>
    </source>
</evidence>
<dbReference type="InterPro" id="IPR036425">
    <property type="entry name" value="MoaB/Mog-like_dom_sf"/>
</dbReference>
<feature type="domain" description="MoaB/Mog" evidence="3">
    <location>
        <begin position="190"/>
        <end position="328"/>
    </location>
</feature>
<dbReference type="InterPro" id="IPR008284">
    <property type="entry name" value="MoCF_biosynth_CS"/>
</dbReference>
<gene>
    <name evidence="4" type="ORF">IG193_02485</name>
</gene>
<proteinExistence type="predicted"/>
<dbReference type="Pfam" id="PF03454">
    <property type="entry name" value="MoeA_C"/>
    <property type="match status" value="1"/>
</dbReference>